<evidence type="ECO:0000313" key="4">
    <source>
        <dbReference type="Proteomes" id="UP001331936"/>
    </source>
</evidence>
<dbReference type="PANTHER" id="PTHR16222:SF24">
    <property type="entry name" value="ADP-RIBOSYLHYDROLASE ARH3"/>
    <property type="match status" value="1"/>
</dbReference>
<sequence>MRLTAVQNDRAAGVLVATAAGDALGAGYEFTYPRPDVPIEMIGGGLGPFAPGEWTDDTSMALAIAEISATGTPIEHGDGLDAIAAQFVRWYDTRPKDIGNQTRTVLQGCSPTAEAMQRKARGLTGRTGGNGSLMRTAPVGIAHLDDSAACLAAAREISALTHADPRAIEACQLWSYAIRHAVLHGTFDGVRLALGELPAEPATYWRGLLDEAETAETAAVFHNNGWVVHALQTAWWAIAHADASGPEHLQQALELAVRAGGDTDTTAAIAGGLLGARWGASAVPARWQQMLHGWPGYRASDLVDLALATASGGRDESYSGA</sequence>
<evidence type="ECO:0000256" key="1">
    <source>
        <dbReference type="ARBA" id="ARBA00010702"/>
    </source>
</evidence>
<organism evidence="3 4">
    <name type="scientific">Rhodococcus chondri</name>
    <dbReference type="NCBI Taxonomy" id="3065941"/>
    <lineage>
        <taxon>Bacteria</taxon>
        <taxon>Bacillati</taxon>
        <taxon>Actinomycetota</taxon>
        <taxon>Actinomycetes</taxon>
        <taxon>Mycobacteriales</taxon>
        <taxon>Nocardiaceae</taxon>
        <taxon>Rhodococcus</taxon>
    </lineage>
</organism>
<dbReference type="Gene3D" id="1.10.4080.10">
    <property type="entry name" value="ADP-ribosylation/Crystallin J1"/>
    <property type="match status" value="1"/>
</dbReference>
<dbReference type="EMBL" id="JAUZMZ010000006">
    <property type="protein sequence ID" value="MEE2030958.1"/>
    <property type="molecule type" value="Genomic_DNA"/>
</dbReference>
<dbReference type="EC" id="3.2.2.-" evidence="3"/>
<dbReference type="RefSeq" id="WP_330150379.1">
    <property type="nucleotide sequence ID" value="NZ_JAUZMZ010000006.1"/>
</dbReference>
<protein>
    <submittedName>
        <fullName evidence="3">ADP-ribosylglycohydrolase family protein</fullName>
        <ecNumber evidence="3">3.2.2.-</ecNumber>
    </submittedName>
</protein>
<proteinExistence type="inferred from homology"/>
<gene>
    <name evidence="3" type="ORF">Q8814_02310</name>
</gene>
<keyword evidence="4" id="KW-1185">Reference proteome</keyword>
<keyword evidence="2 3" id="KW-0378">Hydrolase</keyword>
<name>A0ABU7JLN8_9NOCA</name>
<dbReference type="InterPro" id="IPR050792">
    <property type="entry name" value="ADP-ribosylglycohydrolase"/>
</dbReference>
<dbReference type="GO" id="GO:0016798">
    <property type="term" value="F:hydrolase activity, acting on glycosyl bonds"/>
    <property type="evidence" value="ECO:0007669"/>
    <property type="project" value="UniProtKB-KW"/>
</dbReference>
<evidence type="ECO:0000256" key="2">
    <source>
        <dbReference type="ARBA" id="ARBA00022801"/>
    </source>
</evidence>
<evidence type="ECO:0000313" key="3">
    <source>
        <dbReference type="EMBL" id="MEE2030958.1"/>
    </source>
</evidence>
<comment type="caution">
    <text evidence="3">The sequence shown here is derived from an EMBL/GenBank/DDBJ whole genome shotgun (WGS) entry which is preliminary data.</text>
</comment>
<dbReference type="InterPro" id="IPR005502">
    <property type="entry name" value="Ribosyl_crysJ1"/>
</dbReference>
<dbReference type="Proteomes" id="UP001331936">
    <property type="component" value="Unassembled WGS sequence"/>
</dbReference>
<comment type="similarity">
    <text evidence="1">Belongs to the ADP-ribosylglycohydrolase family.</text>
</comment>
<keyword evidence="3" id="KW-0326">Glycosidase</keyword>
<dbReference type="InterPro" id="IPR036705">
    <property type="entry name" value="Ribosyl_crysJ1_sf"/>
</dbReference>
<reference evidence="3 4" key="1">
    <citation type="submission" date="2023-08" db="EMBL/GenBank/DDBJ databases">
        <authorList>
            <person name="Girao M."/>
            <person name="Carvalho M.F."/>
        </authorList>
    </citation>
    <scope>NUCLEOTIDE SEQUENCE [LARGE SCALE GENOMIC DNA]</scope>
    <source>
        <strain evidence="3 4">CC-R104</strain>
    </source>
</reference>
<dbReference type="PANTHER" id="PTHR16222">
    <property type="entry name" value="ADP-RIBOSYLGLYCOHYDROLASE"/>
    <property type="match status" value="1"/>
</dbReference>
<dbReference type="SUPFAM" id="SSF101478">
    <property type="entry name" value="ADP-ribosylglycohydrolase"/>
    <property type="match status" value="1"/>
</dbReference>
<dbReference type="Pfam" id="PF03747">
    <property type="entry name" value="ADP_ribosyl_GH"/>
    <property type="match status" value="1"/>
</dbReference>
<accession>A0ABU7JLN8</accession>